<evidence type="ECO:0008006" key="3">
    <source>
        <dbReference type="Google" id="ProtNLM"/>
    </source>
</evidence>
<dbReference type="AlphaFoldDB" id="A0A2N5UYS6"/>
<dbReference type="OrthoDB" id="3042917at2759"/>
<dbReference type="EMBL" id="PGCJ01000153">
    <property type="protein sequence ID" value="PLW42900.1"/>
    <property type="molecule type" value="Genomic_DNA"/>
</dbReference>
<organism evidence="1 2">
    <name type="scientific">Puccinia coronata f. sp. avenae</name>
    <dbReference type="NCBI Taxonomy" id="200324"/>
    <lineage>
        <taxon>Eukaryota</taxon>
        <taxon>Fungi</taxon>
        <taxon>Dikarya</taxon>
        <taxon>Basidiomycota</taxon>
        <taxon>Pucciniomycotina</taxon>
        <taxon>Pucciniomycetes</taxon>
        <taxon>Pucciniales</taxon>
        <taxon>Pucciniaceae</taxon>
        <taxon>Puccinia</taxon>
    </lineage>
</organism>
<dbReference type="Proteomes" id="UP000235388">
    <property type="component" value="Unassembled WGS sequence"/>
</dbReference>
<keyword evidence="2" id="KW-1185">Reference proteome</keyword>
<proteinExistence type="predicted"/>
<gene>
    <name evidence="1" type="ORF">PCANC_17763</name>
</gene>
<evidence type="ECO:0000313" key="1">
    <source>
        <dbReference type="EMBL" id="PLW42900.1"/>
    </source>
</evidence>
<name>A0A2N5UYS6_9BASI</name>
<accession>A0A2N5UYS6</accession>
<sequence>MDHESLKYFKTQRHVNQRLARFVDEIEFFNVHIIYRPGPEQMAADALSRKPNDHLDSSYPPPEEAESLFTLEPMVEAAFTKLRNLQDNHPEELTKKGFEVDHKTLYHTNHRGQKVRIITDPTEAMRAAKETHIRLGHCNLKDTLFQLQNE</sequence>
<evidence type="ECO:0000313" key="2">
    <source>
        <dbReference type="Proteomes" id="UP000235388"/>
    </source>
</evidence>
<reference evidence="1 2" key="1">
    <citation type="submission" date="2017-11" db="EMBL/GenBank/DDBJ databases">
        <title>De novo assembly and phasing of dikaryotic genomes from two isolates of Puccinia coronata f. sp. avenae, the causal agent of oat crown rust.</title>
        <authorList>
            <person name="Miller M.E."/>
            <person name="Zhang Y."/>
            <person name="Omidvar V."/>
            <person name="Sperschneider J."/>
            <person name="Schwessinger B."/>
            <person name="Raley C."/>
            <person name="Palmer J.M."/>
            <person name="Garnica D."/>
            <person name="Upadhyaya N."/>
            <person name="Rathjen J."/>
            <person name="Taylor J.M."/>
            <person name="Park R.F."/>
            <person name="Dodds P.N."/>
            <person name="Hirsch C.D."/>
            <person name="Kianian S.F."/>
            <person name="Figueroa M."/>
        </authorList>
    </citation>
    <scope>NUCLEOTIDE SEQUENCE [LARGE SCALE GENOMIC DNA]</scope>
    <source>
        <strain evidence="1">12NC29</strain>
    </source>
</reference>
<protein>
    <recommendedName>
        <fullName evidence="3">Integrase zinc-binding domain-containing protein</fullName>
    </recommendedName>
</protein>
<comment type="caution">
    <text evidence="1">The sequence shown here is derived from an EMBL/GenBank/DDBJ whole genome shotgun (WGS) entry which is preliminary data.</text>
</comment>